<dbReference type="GO" id="GO:0005739">
    <property type="term" value="C:mitochondrion"/>
    <property type="evidence" value="ECO:0007669"/>
    <property type="project" value="TreeGrafter"/>
</dbReference>
<dbReference type="Pfam" id="PF01812">
    <property type="entry name" value="5-FTHF_cyc-lig"/>
    <property type="match status" value="1"/>
</dbReference>
<organism evidence="6 7">
    <name type="scientific">Ceratopteris richardii</name>
    <name type="common">Triangle waterfern</name>
    <dbReference type="NCBI Taxonomy" id="49495"/>
    <lineage>
        <taxon>Eukaryota</taxon>
        <taxon>Viridiplantae</taxon>
        <taxon>Streptophyta</taxon>
        <taxon>Embryophyta</taxon>
        <taxon>Tracheophyta</taxon>
        <taxon>Polypodiopsida</taxon>
        <taxon>Polypodiidae</taxon>
        <taxon>Polypodiales</taxon>
        <taxon>Pteridineae</taxon>
        <taxon>Pteridaceae</taxon>
        <taxon>Parkerioideae</taxon>
        <taxon>Ceratopteris</taxon>
    </lineage>
</organism>
<dbReference type="InterPro" id="IPR037171">
    <property type="entry name" value="NagB/RpiA_transferase-like"/>
</dbReference>
<protein>
    <recommendedName>
        <fullName evidence="5">5-formyltetrahydrofolate cyclo-ligase</fullName>
        <ecNumber evidence="5">6.3.3.2</ecNumber>
    </recommendedName>
</protein>
<evidence type="ECO:0000256" key="2">
    <source>
        <dbReference type="ARBA" id="ARBA00022741"/>
    </source>
</evidence>
<dbReference type="InterPro" id="IPR002698">
    <property type="entry name" value="FTHF_cligase"/>
</dbReference>
<dbReference type="GO" id="GO:0009396">
    <property type="term" value="P:folic acid-containing compound biosynthetic process"/>
    <property type="evidence" value="ECO:0007669"/>
    <property type="project" value="TreeGrafter"/>
</dbReference>
<keyword evidence="2" id="KW-0547">Nucleotide-binding</keyword>
<evidence type="ECO:0000313" key="7">
    <source>
        <dbReference type="Proteomes" id="UP000825935"/>
    </source>
</evidence>
<dbReference type="PANTHER" id="PTHR23407">
    <property type="entry name" value="ATPASE INHIBITOR/5-FORMYLTETRAHYDROFOLATE CYCLO-LIGASE"/>
    <property type="match status" value="1"/>
</dbReference>
<dbReference type="EC" id="6.3.3.2" evidence="5"/>
<dbReference type="EMBL" id="CM035414">
    <property type="protein sequence ID" value="KAH7429465.1"/>
    <property type="molecule type" value="Genomic_DNA"/>
</dbReference>
<dbReference type="PANTHER" id="PTHR23407:SF1">
    <property type="entry name" value="5-FORMYLTETRAHYDROFOLATE CYCLO-LIGASE"/>
    <property type="match status" value="1"/>
</dbReference>
<accession>A0A8T2U7A0</accession>
<dbReference type="OMA" id="VLESEWY"/>
<comment type="catalytic activity">
    <reaction evidence="4">
        <text>(6S)-5-formyl-5,6,7,8-tetrahydrofolate + ATP = (6R)-5,10-methenyltetrahydrofolate + ADP + phosphate</text>
        <dbReference type="Rhea" id="RHEA:10488"/>
        <dbReference type="ChEBI" id="CHEBI:30616"/>
        <dbReference type="ChEBI" id="CHEBI:43474"/>
        <dbReference type="ChEBI" id="CHEBI:57455"/>
        <dbReference type="ChEBI" id="CHEBI:57457"/>
        <dbReference type="ChEBI" id="CHEBI:456216"/>
        <dbReference type="EC" id="6.3.3.2"/>
    </reaction>
</comment>
<dbReference type="GO" id="GO:0005524">
    <property type="term" value="F:ATP binding"/>
    <property type="evidence" value="ECO:0007669"/>
    <property type="project" value="UniProtKB-KW"/>
</dbReference>
<comment type="caution">
    <text evidence="6">The sequence shown here is derived from an EMBL/GenBank/DDBJ whole genome shotgun (WGS) entry which is preliminary data.</text>
</comment>
<dbReference type="SUPFAM" id="SSF100950">
    <property type="entry name" value="NagB/RpiA/CoA transferase-like"/>
    <property type="match status" value="1"/>
</dbReference>
<evidence type="ECO:0000256" key="4">
    <source>
        <dbReference type="ARBA" id="ARBA00036539"/>
    </source>
</evidence>
<comment type="similarity">
    <text evidence="1">Belongs to the 5-formyltetrahydrofolate cyclo-ligase family.</text>
</comment>
<evidence type="ECO:0000256" key="3">
    <source>
        <dbReference type="ARBA" id="ARBA00022840"/>
    </source>
</evidence>
<dbReference type="AlphaFoldDB" id="A0A8T2U7A0"/>
<dbReference type="GO" id="GO:0030272">
    <property type="term" value="F:5-formyltetrahydrofolate cyclo-ligase activity"/>
    <property type="evidence" value="ECO:0007669"/>
    <property type="project" value="UniProtKB-EC"/>
</dbReference>
<evidence type="ECO:0000256" key="1">
    <source>
        <dbReference type="ARBA" id="ARBA00010638"/>
    </source>
</evidence>
<dbReference type="OrthoDB" id="2015992at2759"/>
<keyword evidence="3" id="KW-0067">ATP-binding</keyword>
<proteinExistence type="inferred from homology"/>
<name>A0A8T2U7A0_CERRI</name>
<dbReference type="InterPro" id="IPR024185">
    <property type="entry name" value="FTHF_cligase-like_sf"/>
</dbReference>
<sequence length="160" mass="18602">MRGLILLLPRILSRSPSSLFPPFAYRTMNSVAKQKTALRSQMRSLLRRHYDSLLQHEDAMIQKNVLESEWYNRSNHICGYISCNSIWDVGTSKIIQDIFSTVRTDHQKFLYVPWIQDKQSHMKFFQIDSSEHLATNSFGILEPIPMKSDGSPRQDVMAIK</sequence>
<dbReference type="Proteomes" id="UP000825935">
    <property type="component" value="Chromosome 9"/>
</dbReference>
<evidence type="ECO:0000256" key="5">
    <source>
        <dbReference type="ARBA" id="ARBA00038966"/>
    </source>
</evidence>
<keyword evidence="7" id="KW-1185">Reference proteome</keyword>
<dbReference type="Gene3D" id="3.40.50.10420">
    <property type="entry name" value="NagB/RpiA/CoA transferase-like"/>
    <property type="match status" value="1"/>
</dbReference>
<gene>
    <name evidence="6" type="ORF">KP509_09G049900</name>
</gene>
<dbReference type="GO" id="GO:0035999">
    <property type="term" value="P:tetrahydrofolate interconversion"/>
    <property type="evidence" value="ECO:0007669"/>
    <property type="project" value="TreeGrafter"/>
</dbReference>
<reference evidence="6" key="1">
    <citation type="submission" date="2021-08" db="EMBL/GenBank/DDBJ databases">
        <title>WGS assembly of Ceratopteris richardii.</title>
        <authorList>
            <person name="Marchant D.B."/>
            <person name="Chen G."/>
            <person name="Jenkins J."/>
            <person name="Shu S."/>
            <person name="Leebens-Mack J."/>
            <person name="Grimwood J."/>
            <person name="Schmutz J."/>
            <person name="Soltis P."/>
            <person name="Soltis D."/>
            <person name="Chen Z.-H."/>
        </authorList>
    </citation>
    <scope>NUCLEOTIDE SEQUENCE</scope>
    <source>
        <strain evidence="6">Whitten #5841</strain>
        <tissue evidence="6">Leaf</tissue>
    </source>
</reference>
<evidence type="ECO:0000313" key="6">
    <source>
        <dbReference type="EMBL" id="KAH7429465.1"/>
    </source>
</evidence>